<organism evidence="2 3">
    <name type="scientific">Mortierella polycephala</name>
    <dbReference type="NCBI Taxonomy" id="41804"/>
    <lineage>
        <taxon>Eukaryota</taxon>
        <taxon>Fungi</taxon>
        <taxon>Fungi incertae sedis</taxon>
        <taxon>Mucoromycota</taxon>
        <taxon>Mortierellomycotina</taxon>
        <taxon>Mortierellomycetes</taxon>
        <taxon>Mortierellales</taxon>
        <taxon>Mortierellaceae</taxon>
        <taxon>Mortierella</taxon>
    </lineage>
</organism>
<feature type="compositionally biased region" description="Polar residues" evidence="1">
    <location>
        <begin position="1"/>
        <end position="12"/>
    </location>
</feature>
<feature type="region of interest" description="Disordered" evidence="1">
    <location>
        <begin position="1"/>
        <end position="39"/>
    </location>
</feature>
<name>A0A9P6PZ88_9FUNG</name>
<feature type="compositionally biased region" description="Low complexity" evidence="1">
    <location>
        <begin position="19"/>
        <end position="34"/>
    </location>
</feature>
<feature type="compositionally biased region" description="Acidic residues" evidence="1">
    <location>
        <begin position="119"/>
        <end position="132"/>
    </location>
</feature>
<dbReference type="EMBL" id="JAAAJA010000329">
    <property type="protein sequence ID" value="KAG0255846.1"/>
    <property type="molecule type" value="Genomic_DNA"/>
</dbReference>
<evidence type="ECO:0000256" key="1">
    <source>
        <dbReference type="SAM" id="MobiDB-lite"/>
    </source>
</evidence>
<comment type="caution">
    <text evidence="2">The sequence shown here is derived from an EMBL/GenBank/DDBJ whole genome shotgun (WGS) entry which is preliminary data.</text>
</comment>
<keyword evidence="3" id="KW-1185">Reference proteome</keyword>
<evidence type="ECO:0000313" key="3">
    <source>
        <dbReference type="Proteomes" id="UP000726737"/>
    </source>
</evidence>
<protein>
    <submittedName>
        <fullName evidence="2">Uncharacterized protein</fullName>
    </submittedName>
</protein>
<sequence>MASYRSLNTRGQGANEGRSSPPLSNDIDNDNNISTNVHSSLTVESRPRFILRIRLPPRAHSSDDDSAVDFAKDTSAEGPSITVESRPRTILRIRPPKGSAADEDDVTTEETGVRIAEGAETDDDTMDADGEADITGSDMDSEDTDDNFKTATENFWTADDNFETAEENLAAIMASNSSYAQLLQTHYHGNVLDEDPPYFPAPFSSEDEADEAIFIEDEAYFTMLSGNEDETEWMANVSSFGDVVEADVEVASEDDVNSLDALGNDYDESEMYDGADDDDDDDEPYVPVAYGNEDEPYRWDPITYTCCLDPSCCPGLEHSCSHCEIDGHDPYSRIAPRPTPVITIEDCPCPDCARH</sequence>
<reference evidence="2" key="1">
    <citation type="journal article" date="2020" name="Fungal Divers.">
        <title>Resolving the Mortierellaceae phylogeny through synthesis of multi-gene phylogenetics and phylogenomics.</title>
        <authorList>
            <person name="Vandepol N."/>
            <person name="Liber J."/>
            <person name="Desiro A."/>
            <person name="Na H."/>
            <person name="Kennedy M."/>
            <person name="Barry K."/>
            <person name="Grigoriev I.V."/>
            <person name="Miller A.N."/>
            <person name="O'Donnell K."/>
            <person name="Stajich J.E."/>
            <person name="Bonito G."/>
        </authorList>
    </citation>
    <scope>NUCLEOTIDE SEQUENCE</scope>
    <source>
        <strain evidence="2">KOD948</strain>
    </source>
</reference>
<dbReference type="OrthoDB" id="10483976at2759"/>
<proteinExistence type="predicted"/>
<accession>A0A9P6PZ88</accession>
<evidence type="ECO:0000313" key="2">
    <source>
        <dbReference type="EMBL" id="KAG0255846.1"/>
    </source>
</evidence>
<feature type="region of interest" description="Disordered" evidence="1">
    <location>
        <begin position="119"/>
        <end position="145"/>
    </location>
</feature>
<dbReference type="Proteomes" id="UP000726737">
    <property type="component" value="Unassembled WGS sequence"/>
</dbReference>
<dbReference type="AlphaFoldDB" id="A0A9P6PZ88"/>
<gene>
    <name evidence="2" type="ORF">BG011_004890</name>
</gene>
<feature type="region of interest" description="Disordered" evidence="1">
    <location>
        <begin position="265"/>
        <end position="284"/>
    </location>
</feature>